<evidence type="ECO:0000313" key="6">
    <source>
        <dbReference type="EMBL" id="KAF9614060.1"/>
    </source>
</evidence>
<evidence type="ECO:0000256" key="3">
    <source>
        <dbReference type="ARBA" id="ARBA00023274"/>
    </source>
</evidence>
<keyword evidence="7" id="KW-1185">Reference proteome</keyword>
<dbReference type="Pfam" id="PF01778">
    <property type="entry name" value="Ribosomal_L28e"/>
    <property type="match status" value="1"/>
</dbReference>
<feature type="compositionally biased region" description="Basic residues" evidence="4">
    <location>
        <begin position="957"/>
        <end position="972"/>
    </location>
</feature>
<feature type="domain" description="PWWP" evidence="5">
    <location>
        <begin position="14"/>
        <end position="69"/>
    </location>
</feature>
<dbReference type="InterPro" id="IPR044679">
    <property type="entry name" value="PWWP2-like"/>
</dbReference>
<comment type="caution">
    <text evidence="6">The sequence shown here is derived from an EMBL/GenBank/DDBJ whole genome shotgun (WGS) entry which is preliminary data.</text>
</comment>
<dbReference type="FunFam" id="3.30.390.110:FF:000002">
    <property type="entry name" value="60S ribosomal protein L28"/>
    <property type="match status" value="1"/>
</dbReference>
<feature type="region of interest" description="Disordered" evidence="4">
    <location>
        <begin position="119"/>
        <end position="165"/>
    </location>
</feature>
<dbReference type="PROSITE" id="PS50812">
    <property type="entry name" value="PWWP"/>
    <property type="match status" value="1"/>
</dbReference>
<dbReference type="SUPFAM" id="SSF63748">
    <property type="entry name" value="Tudor/PWWP/MBT"/>
    <property type="match status" value="1"/>
</dbReference>
<feature type="compositionally biased region" description="Polar residues" evidence="4">
    <location>
        <begin position="249"/>
        <end position="267"/>
    </location>
</feature>
<evidence type="ECO:0000259" key="5">
    <source>
        <dbReference type="PROSITE" id="PS50812"/>
    </source>
</evidence>
<evidence type="ECO:0000256" key="4">
    <source>
        <dbReference type="SAM" id="MobiDB-lite"/>
    </source>
</evidence>
<evidence type="ECO:0000313" key="7">
    <source>
        <dbReference type="Proteomes" id="UP000631114"/>
    </source>
</evidence>
<keyword evidence="3" id="KW-0687">Ribonucleoprotein</keyword>
<dbReference type="PANTHER" id="PTHR33697:SF1">
    <property type="entry name" value="TUDOR_PWWP_MBT SUPERFAMILY PROTEIN"/>
    <property type="match status" value="1"/>
</dbReference>
<feature type="region of interest" description="Disordered" evidence="4">
    <location>
        <begin position="953"/>
        <end position="972"/>
    </location>
</feature>
<gene>
    <name evidence="6" type="ORF">IFM89_014860</name>
</gene>
<feature type="compositionally biased region" description="Polar residues" evidence="4">
    <location>
        <begin position="124"/>
        <end position="140"/>
    </location>
</feature>
<reference evidence="6 7" key="1">
    <citation type="submission" date="2020-10" db="EMBL/GenBank/DDBJ databases">
        <title>The Coptis chinensis genome and diversification of protoberbering-type alkaloids.</title>
        <authorList>
            <person name="Wang B."/>
            <person name="Shu S."/>
            <person name="Song C."/>
            <person name="Liu Y."/>
        </authorList>
    </citation>
    <scope>NUCLEOTIDE SEQUENCE [LARGE SCALE GENOMIC DNA]</scope>
    <source>
        <strain evidence="6">HL-2020</strain>
        <tissue evidence="6">Leaf</tissue>
    </source>
</reference>
<comment type="similarity">
    <text evidence="1">Belongs to the eukaryotic ribosomal protein eL28 family.</text>
</comment>
<name>A0A835I7W1_9MAGN</name>
<organism evidence="6 7">
    <name type="scientific">Coptis chinensis</name>
    <dbReference type="NCBI Taxonomy" id="261450"/>
    <lineage>
        <taxon>Eukaryota</taxon>
        <taxon>Viridiplantae</taxon>
        <taxon>Streptophyta</taxon>
        <taxon>Embryophyta</taxon>
        <taxon>Tracheophyta</taxon>
        <taxon>Spermatophyta</taxon>
        <taxon>Magnoliopsida</taxon>
        <taxon>Ranunculales</taxon>
        <taxon>Ranunculaceae</taxon>
        <taxon>Coptidoideae</taxon>
        <taxon>Coptis</taxon>
    </lineage>
</organism>
<dbReference type="InterPro" id="IPR029004">
    <property type="entry name" value="Ribosomal_eL28/Mak16"/>
</dbReference>
<dbReference type="Proteomes" id="UP000631114">
    <property type="component" value="Unassembled WGS sequence"/>
</dbReference>
<accession>A0A835I7W1</accession>
<dbReference type="OrthoDB" id="607790at2759"/>
<protein>
    <recommendedName>
        <fullName evidence="5">PWWP domain-containing protein</fullName>
    </recommendedName>
</protein>
<dbReference type="PANTHER" id="PTHR33697">
    <property type="entry name" value="T17B22.17 PROTEIN-RELATED"/>
    <property type="match status" value="1"/>
</dbReference>
<dbReference type="GO" id="GO:0005840">
    <property type="term" value="C:ribosome"/>
    <property type="evidence" value="ECO:0007669"/>
    <property type="project" value="UniProtKB-KW"/>
</dbReference>
<dbReference type="CDD" id="cd05162">
    <property type="entry name" value="PWWP"/>
    <property type="match status" value="1"/>
</dbReference>
<feature type="compositionally biased region" description="Polar residues" evidence="4">
    <location>
        <begin position="415"/>
        <end position="425"/>
    </location>
</feature>
<feature type="region of interest" description="Disordered" evidence="4">
    <location>
        <begin position="413"/>
        <end position="501"/>
    </location>
</feature>
<sequence>MGSEGESNNISDTVGTLVWVRRRNGSWWPGRVVGLHELSEGCLVSPRSGTPVKLLGREDASVDWYNLDKSKRVKAFRCGEYDECIEKAKASAANINKKAVKYARREDAILHALEIENAHESDEQPVSQSKKGNSAQSKSSQRVRKLRNGSSSGREHDDMDGKESISEVNLTKELSQSGISFEDPNLVSTPQVHCLQKMRRKTPNDSEDDDGSQGTKRMRGLEDLGMGVSNRKTSVHSDSEGSDELVEQDSASFSEPNTSSLSNGSTENRSKKREAQVALVHENGKRKSRCLPLTQVLESTTMVSIPVNCDQVSSPSRSLLQGVADSKVSVLESADVKKESISLVVNDSSNCTGASCDNEILLDASAQTCDTGVDAENILSDPKCSDSHTMLEVPENVTSDGLFDVPFVKKENHTQDASGELQSGASERRPDNCSKVGPIPLSNEGRDESGSTSLIVDVKSLSPTRTKHTSKWQSKGKRNSRLLSHRTSKGQDARRCLDGDPEYNVSLAGKNHRYLFSQGLDRKVEIDPFDEPLALDSPTHRSRDSERNYLDSNYGWRNYLVSEDVDQLVGRKDGHLNLSHEKSVSAKLATQVRNKDLYLRDESVSPLPHRSLPYRQSRFTPNSRYQDAYVPTRTAFGNSSLFDVNLEVRASYRGRHVPLVSLMSKLNGKAIVGHPVTVEVCEDGTCDLMLKSIGYCLASSSSELYEVPGENMSDQSTDVSGASLTQYDTGYVQSPATHLSFKSSVSPKKSPNGRKGGFSSKKTRRLSSFATAQREQDRKPMVEKLGGPSIACVPLKVVFSRINEALNGSARSTQRKLTLGNMMATVPGALIWEIVKKNNSFLVKEFGNGSQMVQFSKEPNNLYNLNSFKHSGLANKKTVAIQGGGKDLTVELATTKTKKQNQPGKLKHKSVMNKEFYRMAKAVSNQVGENHYRPDLKNAALARLSAVYRSLKVSKSGAKKRNRQNVRIPGRK</sequence>
<dbReference type="Pfam" id="PF00855">
    <property type="entry name" value="PWWP"/>
    <property type="match status" value="1"/>
</dbReference>
<dbReference type="Gene3D" id="3.30.390.110">
    <property type="match status" value="1"/>
</dbReference>
<feature type="compositionally biased region" description="Basic and acidic residues" evidence="4">
    <location>
        <begin position="153"/>
        <end position="165"/>
    </location>
</feature>
<feature type="compositionally biased region" description="Basic and acidic residues" evidence="4">
    <location>
        <begin position="489"/>
        <end position="498"/>
    </location>
</feature>
<dbReference type="EMBL" id="JADFTS010000003">
    <property type="protein sequence ID" value="KAF9614060.1"/>
    <property type="molecule type" value="Genomic_DNA"/>
</dbReference>
<dbReference type="AlphaFoldDB" id="A0A835I7W1"/>
<evidence type="ECO:0000256" key="1">
    <source>
        <dbReference type="ARBA" id="ARBA00007926"/>
    </source>
</evidence>
<keyword evidence="2" id="KW-0689">Ribosomal protein</keyword>
<dbReference type="InterPro" id="IPR000313">
    <property type="entry name" value="PWWP_dom"/>
</dbReference>
<feature type="compositionally biased region" description="Low complexity" evidence="4">
    <location>
        <begin position="740"/>
        <end position="750"/>
    </location>
</feature>
<evidence type="ECO:0000256" key="2">
    <source>
        <dbReference type="ARBA" id="ARBA00022980"/>
    </source>
</evidence>
<feature type="compositionally biased region" description="Basic residues" evidence="4">
    <location>
        <begin position="465"/>
        <end position="488"/>
    </location>
</feature>
<feature type="region of interest" description="Disordered" evidence="4">
    <location>
        <begin position="738"/>
        <end position="779"/>
    </location>
</feature>
<proteinExistence type="inferred from homology"/>
<dbReference type="Gene3D" id="2.30.30.140">
    <property type="match status" value="1"/>
</dbReference>
<dbReference type="GO" id="GO:1990904">
    <property type="term" value="C:ribonucleoprotein complex"/>
    <property type="evidence" value="ECO:0007669"/>
    <property type="project" value="UniProtKB-KW"/>
</dbReference>
<feature type="region of interest" description="Disordered" evidence="4">
    <location>
        <begin position="195"/>
        <end position="281"/>
    </location>
</feature>